<dbReference type="Pfam" id="PF05157">
    <property type="entry name" value="MshEN"/>
    <property type="match status" value="1"/>
</dbReference>
<dbReference type="InterPro" id="IPR037257">
    <property type="entry name" value="T2SS_E_N_sf"/>
</dbReference>
<gene>
    <name evidence="2" type="ORF">ACERK3_08465</name>
</gene>
<sequence length="151" mass="17365">MESQQVGRFLVERGVLTQTQLQQANRRSGLDRRPIWQHAAELNNLTESEVWNQCAAELVRQCPHGNLFRERREDNCMAVLSARDAWENLVLPLRVEDGQMVCATTEETLAQALPLMMRASDLPCRFILVAVHSIEQFIAELYHYEGIEVED</sequence>
<evidence type="ECO:0000313" key="3">
    <source>
        <dbReference type="Proteomes" id="UP001575105"/>
    </source>
</evidence>
<organism evidence="2 3">
    <name type="scientific">Natronomicrosphaera hydrolytica</name>
    <dbReference type="NCBI Taxonomy" id="3242702"/>
    <lineage>
        <taxon>Bacteria</taxon>
        <taxon>Pseudomonadati</taxon>
        <taxon>Planctomycetota</taxon>
        <taxon>Phycisphaerae</taxon>
        <taxon>Phycisphaerales</taxon>
        <taxon>Phycisphaeraceae</taxon>
        <taxon>Natronomicrosphaera</taxon>
    </lineage>
</organism>
<accession>A0ABV4U4R8</accession>
<name>A0ABV4U4R8_9BACT</name>
<dbReference type="EMBL" id="JBGUBD010000004">
    <property type="protein sequence ID" value="MFA9478327.1"/>
    <property type="molecule type" value="Genomic_DNA"/>
</dbReference>
<comment type="caution">
    <text evidence="2">The sequence shown here is derived from an EMBL/GenBank/DDBJ whole genome shotgun (WGS) entry which is preliminary data.</text>
</comment>
<dbReference type="RefSeq" id="WP_425345249.1">
    <property type="nucleotide sequence ID" value="NZ_JBGUBD010000004.1"/>
</dbReference>
<dbReference type="InterPro" id="IPR007831">
    <property type="entry name" value="T2SS_GspE_N"/>
</dbReference>
<proteinExistence type="predicted"/>
<evidence type="ECO:0000259" key="1">
    <source>
        <dbReference type="Pfam" id="PF05157"/>
    </source>
</evidence>
<reference evidence="2 3" key="1">
    <citation type="submission" date="2024-08" db="EMBL/GenBank/DDBJ databases">
        <title>Whole-genome sequencing of halo(alkali)philic microorganisms from hypersaline lakes.</title>
        <authorList>
            <person name="Sorokin D.Y."/>
            <person name="Merkel A.Y."/>
            <person name="Messina E."/>
            <person name="Yakimov M."/>
        </authorList>
    </citation>
    <scope>NUCLEOTIDE SEQUENCE [LARGE SCALE GENOMIC DNA]</scope>
    <source>
        <strain evidence="2 3">AB-hyl4</strain>
    </source>
</reference>
<protein>
    <recommendedName>
        <fullName evidence="1">Type II secretion system protein GspE N-terminal domain-containing protein</fullName>
    </recommendedName>
</protein>
<keyword evidence="3" id="KW-1185">Reference proteome</keyword>
<dbReference type="Proteomes" id="UP001575105">
    <property type="component" value="Unassembled WGS sequence"/>
</dbReference>
<feature type="domain" description="Type II secretion system protein GspE N-terminal" evidence="1">
    <location>
        <begin position="62"/>
        <end position="145"/>
    </location>
</feature>
<evidence type="ECO:0000313" key="2">
    <source>
        <dbReference type="EMBL" id="MFA9478327.1"/>
    </source>
</evidence>
<dbReference type="SUPFAM" id="SSF160246">
    <property type="entry name" value="EspE N-terminal domain-like"/>
    <property type="match status" value="1"/>
</dbReference>